<dbReference type="GO" id="GO:0005737">
    <property type="term" value="C:cytoplasm"/>
    <property type="evidence" value="ECO:0007669"/>
    <property type="project" value="UniProtKB-SubCell"/>
</dbReference>
<dbReference type="RefSeq" id="WP_250826025.1">
    <property type="nucleotide sequence ID" value="NZ_JAMOIL010000001.1"/>
</dbReference>
<gene>
    <name evidence="8" type="primary">ung</name>
    <name evidence="12" type="ORF">M8330_02375</name>
</gene>
<dbReference type="SMART" id="SM00986">
    <property type="entry name" value="UDG"/>
    <property type="match status" value="1"/>
</dbReference>
<dbReference type="InterPro" id="IPR002043">
    <property type="entry name" value="UDG_fam1"/>
</dbReference>
<dbReference type="EC" id="3.2.2.27" evidence="4 8"/>
<protein>
    <recommendedName>
        <fullName evidence="4 8">Uracil-DNA glycosylase</fullName>
        <shortName evidence="8">UDG</shortName>
        <ecNumber evidence="4 8">3.2.2.27</ecNumber>
    </recommendedName>
</protein>
<keyword evidence="5 8" id="KW-0227">DNA damage</keyword>
<sequence>MASPEELEWALGYNAYERLAEPRELQRLLAPAMAEFDSDGRVPGWCGVDLLRAWAFWRVREAHHAGDGQLGRDWEPVLQALRQHASVREEERPPPVGGWLPRDWADRLQSQLPALLWPQLVSFLYAERRAHDVVPAESAVFRALELTSFADIRVVIVGQDPYPTPGDADGLAFSTTSDTRPPALRNIFKELAADTGLPAPTGSSLEGWARQGVLLLNTALTLRTGSDADRAVHRDWKGDNGGWQAFTDSVIRAVAAKPEHVVFVLWGSHAHGKAELVEGTGHTVLRSAHPTSYPSATVPFAGSRPFTRTNEALSAHGRGEIDWAGSL</sequence>
<evidence type="ECO:0000256" key="5">
    <source>
        <dbReference type="ARBA" id="ARBA00022763"/>
    </source>
</evidence>
<evidence type="ECO:0000313" key="13">
    <source>
        <dbReference type="Proteomes" id="UP001139485"/>
    </source>
</evidence>
<comment type="function">
    <text evidence="2 8 10">Excises uracil residues from the DNA which can arise as a result of misincorporation of dUMP residues by DNA polymerase or due to deamination of cytosine.</text>
</comment>
<evidence type="ECO:0000256" key="6">
    <source>
        <dbReference type="ARBA" id="ARBA00022801"/>
    </source>
</evidence>
<dbReference type="PANTHER" id="PTHR11264:SF0">
    <property type="entry name" value="URACIL-DNA GLYCOSYLASE"/>
    <property type="match status" value="1"/>
</dbReference>
<comment type="caution">
    <text evidence="12">The sequence shown here is derived from an EMBL/GenBank/DDBJ whole genome shotgun (WGS) entry which is preliminary data.</text>
</comment>
<dbReference type="PROSITE" id="PS00130">
    <property type="entry name" value="U_DNA_GLYCOSYLASE"/>
    <property type="match status" value="1"/>
</dbReference>
<keyword evidence="13" id="KW-1185">Reference proteome</keyword>
<feature type="active site" description="Proton acceptor" evidence="8 9">
    <location>
        <position position="160"/>
    </location>
</feature>
<evidence type="ECO:0000256" key="10">
    <source>
        <dbReference type="RuleBase" id="RU003780"/>
    </source>
</evidence>
<dbReference type="CDD" id="cd10027">
    <property type="entry name" value="UDG-F1-like"/>
    <property type="match status" value="1"/>
</dbReference>
<evidence type="ECO:0000256" key="4">
    <source>
        <dbReference type="ARBA" id="ARBA00012030"/>
    </source>
</evidence>
<proteinExistence type="inferred from homology"/>
<name>A0A9X2D4J1_9ACTN</name>
<evidence type="ECO:0000313" key="12">
    <source>
        <dbReference type="EMBL" id="MCM0619140.1"/>
    </source>
</evidence>
<evidence type="ECO:0000256" key="8">
    <source>
        <dbReference type="HAMAP-Rule" id="MF_00148"/>
    </source>
</evidence>
<dbReference type="PANTHER" id="PTHR11264">
    <property type="entry name" value="URACIL-DNA GLYCOSYLASE"/>
    <property type="match status" value="1"/>
</dbReference>
<dbReference type="GO" id="GO:0004844">
    <property type="term" value="F:uracil DNA N-glycosylase activity"/>
    <property type="evidence" value="ECO:0007669"/>
    <property type="project" value="UniProtKB-UniRule"/>
</dbReference>
<dbReference type="EMBL" id="JAMOIL010000001">
    <property type="protein sequence ID" value="MCM0619140.1"/>
    <property type="molecule type" value="Genomic_DNA"/>
</dbReference>
<dbReference type="InterPro" id="IPR018085">
    <property type="entry name" value="Ura-DNA_Glyclase_AS"/>
</dbReference>
<comment type="similarity">
    <text evidence="3 8 10">Belongs to the uracil-DNA glycosylase (UDG) superfamily. UNG family.</text>
</comment>
<evidence type="ECO:0000259" key="11">
    <source>
        <dbReference type="SMART" id="SM00986"/>
    </source>
</evidence>
<comment type="subcellular location">
    <subcellularLocation>
        <location evidence="8">Cytoplasm</location>
    </subcellularLocation>
</comment>
<evidence type="ECO:0000256" key="1">
    <source>
        <dbReference type="ARBA" id="ARBA00001400"/>
    </source>
</evidence>
<dbReference type="NCBIfam" id="NF003592">
    <property type="entry name" value="PRK05254.1-5"/>
    <property type="match status" value="1"/>
</dbReference>
<dbReference type="SUPFAM" id="SSF52141">
    <property type="entry name" value="Uracil-DNA glycosylase-like"/>
    <property type="match status" value="1"/>
</dbReference>
<comment type="catalytic activity">
    <reaction evidence="1 8 10">
        <text>Hydrolyzes single-stranded DNA or mismatched double-stranded DNA and polynucleotides, releasing free uracil.</text>
        <dbReference type="EC" id="3.2.2.27"/>
    </reaction>
</comment>
<keyword evidence="6 8" id="KW-0378">Hydrolase</keyword>
<evidence type="ECO:0000256" key="3">
    <source>
        <dbReference type="ARBA" id="ARBA00008184"/>
    </source>
</evidence>
<dbReference type="InterPro" id="IPR005122">
    <property type="entry name" value="Uracil-DNA_glycosylase-like"/>
</dbReference>
<evidence type="ECO:0000256" key="9">
    <source>
        <dbReference type="PROSITE-ProRule" id="PRU10072"/>
    </source>
</evidence>
<dbReference type="GO" id="GO:0097510">
    <property type="term" value="P:base-excision repair, AP site formation via deaminated base removal"/>
    <property type="evidence" value="ECO:0007669"/>
    <property type="project" value="TreeGrafter"/>
</dbReference>
<dbReference type="Proteomes" id="UP001139485">
    <property type="component" value="Unassembled WGS sequence"/>
</dbReference>
<evidence type="ECO:0000256" key="7">
    <source>
        <dbReference type="ARBA" id="ARBA00023204"/>
    </source>
</evidence>
<dbReference type="Gene3D" id="3.40.470.10">
    <property type="entry name" value="Uracil-DNA glycosylase-like domain"/>
    <property type="match status" value="1"/>
</dbReference>
<dbReference type="HAMAP" id="MF_00148">
    <property type="entry name" value="UDG"/>
    <property type="match status" value="1"/>
</dbReference>
<feature type="domain" description="Uracil-DNA glycosylase-like" evidence="11">
    <location>
        <begin position="145"/>
        <end position="313"/>
    </location>
</feature>
<dbReference type="Pfam" id="PF03167">
    <property type="entry name" value="UDG"/>
    <property type="match status" value="1"/>
</dbReference>
<dbReference type="InterPro" id="IPR036895">
    <property type="entry name" value="Uracil-DNA_glycosylase-like_sf"/>
</dbReference>
<dbReference type="NCBIfam" id="TIGR00628">
    <property type="entry name" value="ung"/>
    <property type="match status" value="1"/>
</dbReference>
<keyword evidence="8" id="KW-0963">Cytoplasm</keyword>
<dbReference type="NCBIfam" id="NF003588">
    <property type="entry name" value="PRK05254.1-1"/>
    <property type="match status" value="1"/>
</dbReference>
<evidence type="ECO:0000256" key="2">
    <source>
        <dbReference type="ARBA" id="ARBA00002631"/>
    </source>
</evidence>
<accession>A0A9X2D4J1</accession>
<reference evidence="12" key="1">
    <citation type="submission" date="2022-05" db="EMBL/GenBank/DDBJ databases">
        <authorList>
            <person name="Tuo L."/>
        </authorList>
    </citation>
    <scope>NUCLEOTIDE SEQUENCE</scope>
    <source>
        <strain evidence="12">BSK12Z-4</strain>
    </source>
</reference>
<dbReference type="AlphaFoldDB" id="A0A9X2D4J1"/>
<organism evidence="12 13">
    <name type="scientific">Nocardioides bruguierae</name>
    <dbReference type="NCBI Taxonomy" id="2945102"/>
    <lineage>
        <taxon>Bacteria</taxon>
        <taxon>Bacillati</taxon>
        <taxon>Actinomycetota</taxon>
        <taxon>Actinomycetes</taxon>
        <taxon>Propionibacteriales</taxon>
        <taxon>Nocardioidaceae</taxon>
        <taxon>Nocardioides</taxon>
    </lineage>
</organism>
<keyword evidence="7 8" id="KW-0234">DNA repair</keyword>
<dbReference type="SMART" id="SM00987">
    <property type="entry name" value="UreE_C"/>
    <property type="match status" value="1"/>
</dbReference>
<keyword evidence="12" id="KW-0326">Glycosidase</keyword>